<feature type="non-terminal residue" evidence="1">
    <location>
        <position position="1"/>
    </location>
</feature>
<gene>
    <name evidence="1" type="ORF">S12H4_38786</name>
</gene>
<accession>X1SPK4</accession>
<protein>
    <submittedName>
        <fullName evidence="1">Uncharacterized protein</fullName>
    </submittedName>
</protein>
<organism evidence="1">
    <name type="scientific">marine sediment metagenome</name>
    <dbReference type="NCBI Taxonomy" id="412755"/>
    <lineage>
        <taxon>unclassified sequences</taxon>
        <taxon>metagenomes</taxon>
        <taxon>ecological metagenomes</taxon>
    </lineage>
</organism>
<sequence>LISVQLSVRGSEFSYGSEFGGTIAITNNSSEPLIISDDGLFTGNIRIDAGISGDLNKKIPNLISVKIRPASPVEPGRSILVPLRLLTAELKQTLLTCPQASLDIEFTAYLDPVITDEPRLSEGRDEGRIANRLRDIKPARVLVKRPGVELTGKYLRNRFNSLSAGRQGQKIKTAQLFIGLLTEQQAMANREPLYKFVYADWMPDMLKSALVHNLDDDDWVVKVDTMARMLSLPLDYELINAVAKNLNDSHWPARMMAVYLLAKNQ</sequence>
<name>X1SPK4_9ZZZZ</name>
<feature type="non-terminal residue" evidence="1">
    <location>
        <position position="265"/>
    </location>
</feature>
<reference evidence="1" key="1">
    <citation type="journal article" date="2014" name="Front. Microbiol.">
        <title>High frequency of phylogenetically diverse reductive dehalogenase-homologous genes in deep subseafloor sedimentary metagenomes.</title>
        <authorList>
            <person name="Kawai M."/>
            <person name="Futagami T."/>
            <person name="Toyoda A."/>
            <person name="Takaki Y."/>
            <person name="Nishi S."/>
            <person name="Hori S."/>
            <person name="Arai W."/>
            <person name="Tsubouchi T."/>
            <person name="Morono Y."/>
            <person name="Uchiyama I."/>
            <person name="Ito T."/>
            <person name="Fujiyama A."/>
            <person name="Inagaki F."/>
            <person name="Takami H."/>
        </authorList>
    </citation>
    <scope>NUCLEOTIDE SEQUENCE</scope>
    <source>
        <strain evidence="1">Expedition CK06-06</strain>
    </source>
</reference>
<dbReference type="EMBL" id="BARW01023375">
    <property type="protein sequence ID" value="GAI94972.1"/>
    <property type="molecule type" value="Genomic_DNA"/>
</dbReference>
<dbReference type="AlphaFoldDB" id="X1SPK4"/>
<evidence type="ECO:0000313" key="1">
    <source>
        <dbReference type="EMBL" id="GAI94972.1"/>
    </source>
</evidence>
<comment type="caution">
    <text evidence="1">The sequence shown here is derived from an EMBL/GenBank/DDBJ whole genome shotgun (WGS) entry which is preliminary data.</text>
</comment>
<proteinExistence type="predicted"/>